<dbReference type="SUPFAM" id="SSF53756">
    <property type="entry name" value="UDP-Glycosyltransferase/glycogen phosphorylase"/>
    <property type="match status" value="1"/>
</dbReference>
<dbReference type="CDD" id="cd03801">
    <property type="entry name" value="GT4_PimA-like"/>
    <property type="match status" value="1"/>
</dbReference>
<dbReference type="RefSeq" id="WP_111659053.1">
    <property type="nucleotide sequence ID" value="NZ_QLLO01000002.1"/>
</dbReference>
<dbReference type="GO" id="GO:0016740">
    <property type="term" value="F:transferase activity"/>
    <property type="evidence" value="ECO:0007669"/>
    <property type="project" value="UniProtKB-KW"/>
</dbReference>
<proteinExistence type="predicted"/>
<evidence type="ECO:0000313" key="2">
    <source>
        <dbReference type="Proteomes" id="UP000248703"/>
    </source>
</evidence>
<organism evidence="1 2">
    <name type="scientific">Olleya aquimaris</name>
    <dbReference type="NCBI Taxonomy" id="639310"/>
    <lineage>
        <taxon>Bacteria</taxon>
        <taxon>Pseudomonadati</taxon>
        <taxon>Bacteroidota</taxon>
        <taxon>Flavobacteriia</taxon>
        <taxon>Flavobacteriales</taxon>
        <taxon>Flavobacteriaceae</taxon>
    </lineage>
</organism>
<dbReference type="AlphaFoldDB" id="A0A327RN21"/>
<dbReference type="Pfam" id="PF13692">
    <property type="entry name" value="Glyco_trans_1_4"/>
    <property type="match status" value="1"/>
</dbReference>
<dbReference type="EMBL" id="QLLO01000002">
    <property type="protein sequence ID" value="RAJ16933.1"/>
    <property type="molecule type" value="Genomic_DNA"/>
</dbReference>
<dbReference type="OrthoDB" id="9807209at2"/>
<reference evidence="1 2" key="1">
    <citation type="submission" date="2018-06" db="EMBL/GenBank/DDBJ databases">
        <title>Genomic Encyclopedia of Archaeal and Bacterial Type Strains, Phase II (KMG-II): from individual species to whole genera.</title>
        <authorList>
            <person name="Goeker M."/>
        </authorList>
    </citation>
    <scope>NUCLEOTIDE SEQUENCE [LARGE SCALE GENOMIC DNA]</scope>
    <source>
        <strain evidence="1 2">DSM 24464</strain>
    </source>
</reference>
<evidence type="ECO:0000313" key="1">
    <source>
        <dbReference type="EMBL" id="RAJ16933.1"/>
    </source>
</evidence>
<comment type="caution">
    <text evidence="1">The sequence shown here is derived from an EMBL/GenBank/DDBJ whole genome shotgun (WGS) entry which is preliminary data.</text>
</comment>
<protein>
    <submittedName>
        <fullName evidence="1">Glycosyltransferase involved in cell wall biosynthesis</fullName>
    </submittedName>
</protein>
<dbReference type="Gene3D" id="3.40.50.2000">
    <property type="entry name" value="Glycogen Phosphorylase B"/>
    <property type="match status" value="1"/>
</dbReference>
<dbReference type="Proteomes" id="UP000248703">
    <property type="component" value="Unassembled WGS sequence"/>
</dbReference>
<gene>
    <name evidence="1" type="ORF">LY08_00710</name>
</gene>
<keyword evidence="1" id="KW-0808">Transferase</keyword>
<accession>A0A327RN21</accession>
<sequence length="411" mass="47176">MNKNLLIIGFVWPEPKSSAAGCRMMQLIEVFQAGNYNITFASACAKTDNAFDLSTIGVKTEPIVLNDSSFDTFITKLNPNIVLFDRFMVEEQFGWRVAEHCPDALRLLDTEDLHSLRKGRQQALKDQAFFDKNYLQNDIAKREIASILRCDLTFMISQVEIEILVNQFKVDEHLLYYLPFLLDPISPEAQRNSPKFKDRNHFITIGNFMHEPNFDAVLFLKEQIWPLIKKELPKAEMHIYGSYVSEKAKQLHSDKDSFLIKGFAEDVNQVMKEAKVCLAPLRFGAGLKGKLIDAMINGTPCITTTIGAEGMYGTLKDTNAFIEDDATMFAKQAVELYSNKIYWNGKQKNGFMIINTLYDKAIYTKDVLYKLDLLQAGLQSHRQQHFLGQILMHQTMQSTKYMSKWIEEKNK</sequence>
<keyword evidence="2" id="KW-1185">Reference proteome</keyword>
<name>A0A327RN21_9FLAO</name>